<sequence length="202" mass="23451">MTKDSENRLLIQPLINFLGQFHTLSNEFINYHIEKCEIIHVKKNKFILSPIDNNNLIYFVLKGVVRGFVREGQKDITTWFSFENELISAIRQPNGSSNHSKEYLQAVEDCRLICIPYENIDVLAQHYPEANPISRKLLEQQLHAASERSILARIPSAIDRYLKLEDSSMDTNRIPLRHLSSYLGIRLETLSRIRNKSLRLAC</sequence>
<gene>
    <name evidence="1" type="ORF">GCM10022246_07940</name>
</gene>
<keyword evidence="2" id="KW-1185">Reference proteome</keyword>
<organism evidence="1 2">
    <name type="scientific">Pedobacter ginsengiterrae</name>
    <dbReference type="NCBI Taxonomy" id="871696"/>
    <lineage>
        <taxon>Bacteria</taxon>
        <taxon>Pseudomonadati</taxon>
        <taxon>Bacteroidota</taxon>
        <taxon>Sphingobacteriia</taxon>
        <taxon>Sphingobacteriales</taxon>
        <taxon>Sphingobacteriaceae</taxon>
        <taxon>Pedobacter</taxon>
    </lineage>
</organism>
<comment type="caution">
    <text evidence="1">The sequence shown here is derived from an EMBL/GenBank/DDBJ whole genome shotgun (WGS) entry which is preliminary data.</text>
</comment>
<dbReference type="InterPro" id="IPR018490">
    <property type="entry name" value="cNMP-bd_dom_sf"/>
</dbReference>
<protein>
    <submittedName>
        <fullName evidence="1">Crp/Fnr family transcriptional regulator</fullName>
    </submittedName>
</protein>
<dbReference type="Gene3D" id="2.60.120.10">
    <property type="entry name" value="Jelly Rolls"/>
    <property type="match status" value="1"/>
</dbReference>
<proteinExistence type="predicted"/>
<reference evidence="2" key="1">
    <citation type="journal article" date="2019" name="Int. J. Syst. Evol. Microbiol.">
        <title>The Global Catalogue of Microorganisms (GCM) 10K type strain sequencing project: providing services to taxonomists for standard genome sequencing and annotation.</title>
        <authorList>
            <consortium name="The Broad Institute Genomics Platform"/>
            <consortium name="The Broad Institute Genome Sequencing Center for Infectious Disease"/>
            <person name="Wu L."/>
            <person name="Ma J."/>
        </authorList>
    </citation>
    <scope>NUCLEOTIDE SEQUENCE [LARGE SCALE GENOMIC DNA]</scope>
    <source>
        <strain evidence="2">JCM 17338</strain>
    </source>
</reference>
<name>A0ABP7NY06_9SPHI</name>
<dbReference type="SUPFAM" id="SSF51206">
    <property type="entry name" value="cAMP-binding domain-like"/>
    <property type="match status" value="1"/>
</dbReference>
<accession>A0ABP7NY06</accession>
<dbReference type="InterPro" id="IPR014710">
    <property type="entry name" value="RmlC-like_jellyroll"/>
</dbReference>
<evidence type="ECO:0000313" key="2">
    <source>
        <dbReference type="Proteomes" id="UP001501081"/>
    </source>
</evidence>
<dbReference type="EMBL" id="BAABAK010000003">
    <property type="protein sequence ID" value="GAA3956419.1"/>
    <property type="molecule type" value="Genomic_DNA"/>
</dbReference>
<dbReference type="Proteomes" id="UP001501081">
    <property type="component" value="Unassembled WGS sequence"/>
</dbReference>
<evidence type="ECO:0000313" key="1">
    <source>
        <dbReference type="EMBL" id="GAA3956419.1"/>
    </source>
</evidence>